<proteinExistence type="predicted"/>
<dbReference type="InterPro" id="IPR006614">
    <property type="entry name" value="Peroxin/Ferlin"/>
</dbReference>
<organism evidence="12 13">
    <name type="scientific">Gonium pectorale</name>
    <name type="common">Green alga</name>
    <dbReference type="NCBI Taxonomy" id="33097"/>
    <lineage>
        <taxon>Eukaryota</taxon>
        <taxon>Viridiplantae</taxon>
        <taxon>Chlorophyta</taxon>
        <taxon>core chlorophytes</taxon>
        <taxon>Chlorophyceae</taxon>
        <taxon>CS clade</taxon>
        <taxon>Chlamydomonadales</taxon>
        <taxon>Volvocaceae</taxon>
        <taxon>Gonium</taxon>
    </lineage>
</organism>
<feature type="compositionally biased region" description="Low complexity" evidence="8">
    <location>
        <begin position="493"/>
        <end position="515"/>
    </location>
</feature>
<dbReference type="SMART" id="SM01079">
    <property type="entry name" value="CHASE"/>
    <property type="match status" value="1"/>
</dbReference>
<dbReference type="SMART" id="SM00693">
    <property type="entry name" value="DysFN"/>
    <property type="match status" value="1"/>
</dbReference>
<feature type="region of interest" description="Disordered" evidence="8">
    <location>
        <begin position="1106"/>
        <end position="1132"/>
    </location>
</feature>
<evidence type="ECO:0000313" key="12">
    <source>
        <dbReference type="EMBL" id="KXZ54073.1"/>
    </source>
</evidence>
<dbReference type="EMBL" id="LSYV01000006">
    <property type="protein sequence ID" value="KXZ54073.1"/>
    <property type="molecule type" value="Genomic_DNA"/>
</dbReference>
<feature type="active site" description="Proton donor" evidence="5">
    <location>
        <position position="2013"/>
    </location>
</feature>
<dbReference type="GO" id="GO:0016020">
    <property type="term" value="C:membrane"/>
    <property type="evidence" value="ECO:0007669"/>
    <property type="project" value="UniProtKB-SubCell"/>
</dbReference>
<evidence type="ECO:0000256" key="1">
    <source>
        <dbReference type="ARBA" id="ARBA00004370"/>
    </source>
</evidence>
<feature type="compositionally biased region" description="Low complexity" evidence="8">
    <location>
        <begin position="1106"/>
        <end position="1126"/>
    </location>
</feature>
<dbReference type="SUPFAM" id="SSF109604">
    <property type="entry name" value="HD-domain/PDEase-like"/>
    <property type="match status" value="1"/>
</dbReference>
<evidence type="ECO:0000256" key="4">
    <source>
        <dbReference type="ARBA" id="ARBA00023136"/>
    </source>
</evidence>
<evidence type="ECO:0000256" key="2">
    <source>
        <dbReference type="ARBA" id="ARBA00022723"/>
    </source>
</evidence>
<feature type="region of interest" description="Disordered" evidence="8">
    <location>
        <begin position="1036"/>
        <end position="1085"/>
    </location>
</feature>
<gene>
    <name evidence="12" type="ORF">GPECTOR_5g18</name>
</gene>
<dbReference type="Gene3D" id="1.10.1300.10">
    <property type="entry name" value="3'5'-cyclic nucleotide phosphodiesterase, catalytic domain"/>
    <property type="match status" value="1"/>
</dbReference>
<feature type="region of interest" description="Disordered" evidence="8">
    <location>
        <begin position="436"/>
        <end position="459"/>
    </location>
</feature>
<evidence type="ECO:0000256" key="6">
    <source>
        <dbReference type="PIRSR" id="PIRSR623088-2"/>
    </source>
</evidence>
<feature type="binding site" evidence="7">
    <location>
        <position position="2055"/>
    </location>
    <ligand>
        <name>Zn(2+)</name>
        <dbReference type="ChEBI" id="CHEBI:29105"/>
        <label>2</label>
    </ligand>
</feature>
<feature type="binding site" evidence="7">
    <location>
        <position position="2054"/>
    </location>
    <ligand>
        <name>Zn(2+)</name>
        <dbReference type="ChEBI" id="CHEBI:29105"/>
        <label>1</label>
    </ligand>
</feature>
<feature type="region of interest" description="Disordered" evidence="8">
    <location>
        <begin position="2151"/>
        <end position="2207"/>
    </location>
</feature>
<feature type="compositionally biased region" description="Gly residues" evidence="8">
    <location>
        <begin position="628"/>
        <end position="641"/>
    </location>
</feature>
<feature type="compositionally biased region" description="Low complexity" evidence="8">
    <location>
        <begin position="2159"/>
        <end position="2179"/>
    </location>
</feature>
<evidence type="ECO:0000259" key="11">
    <source>
        <dbReference type="PROSITE" id="PS51845"/>
    </source>
</evidence>
<feature type="region of interest" description="Disordered" evidence="8">
    <location>
        <begin position="875"/>
        <end position="909"/>
    </location>
</feature>
<evidence type="ECO:0000256" key="5">
    <source>
        <dbReference type="PIRSR" id="PIRSR623088-1"/>
    </source>
</evidence>
<dbReference type="GO" id="GO:0007165">
    <property type="term" value="P:signal transduction"/>
    <property type="evidence" value="ECO:0007669"/>
    <property type="project" value="InterPro"/>
</dbReference>
<feature type="region of interest" description="Disordered" evidence="8">
    <location>
        <begin position="1901"/>
        <end position="1929"/>
    </location>
</feature>
<dbReference type="CDD" id="cd00077">
    <property type="entry name" value="HDc"/>
    <property type="match status" value="1"/>
</dbReference>
<dbReference type="GO" id="GO:0004114">
    <property type="term" value="F:3',5'-cyclic-nucleotide phosphodiesterase activity"/>
    <property type="evidence" value="ECO:0007669"/>
    <property type="project" value="InterPro"/>
</dbReference>
<feature type="compositionally biased region" description="Low complexity" evidence="8">
    <location>
        <begin position="1036"/>
        <end position="1062"/>
    </location>
</feature>
<dbReference type="PRINTS" id="PR00387">
    <property type="entry name" value="PDIESTERASE1"/>
</dbReference>
<feature type="binding site" evidence="6">
    <location>
        <position position="2276"/>
    </location>
    <ligand>
        <name>AMP</name>
        <dbReference type="ChEBI" id="CHEBI:456215"/>
    </ligand>
</feature>
<dbReference type="OrthoDB" id="67700at2759"/>
<evidence type="ECO:0000259" key="10">
    <source>
        <dbReference type="PROSITE" id="PS51778"/>
    </source>
</evidence>
<protein>
    <recommendedName>
        <fullName evidence="14">PDEase domain-containing protein</fullName>
    </recommendedName>
</protein>
<feature type="compositionally biased region" description="Pro residues" evidence="8">
    <location>
        <begin position="1727"/>
        <end position="1739"/>
    </location>
</feature>
<keyword evidence="13" id="KW-1185">Reference proteome</keyword>
<feature type="region of interest" description="Disordered" evidence="8">
    <location>
        <begin position="493"/>
        <end position="549"/>
    </location>
</feature>
<comment type="subcellular location">
    <subcellularLocation>
        <location evidence="1">Membrane</location>
    </subcellularLocation>
</comment>
<feature type="compositionally biased region" description="Basic residues" evidence="8">
    <location>
        <begin position="1740"/>
        <end position="1754"/>
    </location>
</feature>
<feature type="binding site" evidence="6">
    <location>
        <begin position="2013"/>
        <end position="2017"/>
    </location>
    <ligand>
        <name>AMP</name>
        <dbReference type="ChEBI" id="CHEBI:456215"/>
    </ligand>
</feature>
<dbReference type="Pfam" id="PF00233">
    <property type="entry name" value="PDEase_I"/>
    <property type="match status" value="1"/>
</dbReference>
<feature type="compositionally biased region" description="Low complexity" evidence="8">
    <location>
        <begin position="958"/>
        <end position="974"/>
    </location>
</feature>
<feature type="binding site" evidence="7">
    <location>
        <position position="2017"/>
    </location>
    <ligand>
        <name>Zn(2+)</name>
        <dbReference type="ChEBI" id="CHEBI:29105"/>
        <label>1</label>
    </ligand>
</feature>
<feature type="binding site" evidence="7">
    <location>
        <position position="2225"/>
    </location>
    <ligand>
        <name>Zn(2+)</name>
        <dbReference type="ChEBI" id="CHEBI:29105"/>
        <label>1</label>
    </ligand>
</feature>
<keyword evidence="3" id="KW-0378">Hydrolase</keyword>
<dbReference type="InterPro" id="IPR006189">
    <property type="entry name" value="CHASE_dom"/>
</dbReference>
<evidence type="ECO:0000256" key="3">
    <source>
        <dbReference type="ARBA" id="ARBA00022801"/>
    </source>
</evidence>
<name>A0A150GWD0_GONPE</name>
<dbReference type="InterPro" id="IPR002073">
    <property type="entry name" value="PDEase_catalytic_dom"/>
</dbReference>
<dbReference type="PROSITE" id="PS50839">
    <property type="entry name" value="CHASE"/>
    <property type="match status" value="1"/>
</dbReference>
<dbReference type="STRING" id="33097.A0A150GWD0"/>
<feature type="region of interest" description="Disordered" evidence="8">
    <location>
        <begin position="1696"/>
        <end position="1754"/>
    </location>
</feature>
<feature type="region of interest" description="Disordered" evidence="8">
    <location>
        <begin position="1868"/>
        <end position="1888"/>
    </location>
</feature>
<accession>A0A150GWD0</accession>
<dbReference type="SMART" id="SM00694">
    <property type="entry name" value="DysFC"/>
    <property type="match status" value="1"/>
</dbReference>
<feature type="compositionally biased region" description="Low complexity" evidence="8">
    <location>
        <begin position="1920"/>
        <end position="1929"/>
    </location>
</feature>
<feature type="domain" description="CHASE" evidence="9">
    <location>
        <begin position="1183"/>
        <end position="1300"/>
    </location>
</feature>
<dbReference type="InterPro" id="IPR036971">
    <property type="entry name" value="PDEase_catalytic_dom_sf"/>
</dbReference>
<feature type="region of interest" description="Disordered" evidence="8">
    <location>
        <begin position="930"/>
        <end position="990"/>
    </location>
</feature>
<dbReference type="PROSITE" id="PS51778">
    <property type="entry name" value="VAST"/>
    <property type="match status" value="1"/>
</dbReference>
<feature type="binding site" evidence="6">
    <location>
        <position position="2055"/>
    </location>
    <ligand>
        <name>AMP</name>
        <dbReference type="ChEBI" id="CHEBI:456215"/>
    </ligand>
</feature>
<feature type="region of interest" description="Disordered" evidence="8">
    <location>
        <begin position="1570"/>
        <end position="1589"/>
    </location>
</feature>
<dbReference type="InterPro" id="IPR023088">
    <property type="entry name" value="PDEase"/>
</dbReference>
<dbReference type="SMART" id="SM00471">
    <property type="entry name" value="HDc"/>
    <property type="match status" value="1"/>
</dbReference>
<evidence type="ECO:0000256" key="7">
    <source>
        <dbReference type="PIRSR" id="PIRSR623088-3"/>
    </source>
</evidence>
<reference evidence="13" key="1">
    <citation type="journal article" date="2016" name="Nat. Commun.">
        <title>The Gonium pectorale genome demonstrates co-option of cell cycle regulation during the evolution of multicellularity.</title>
        <authorList>
            <person name="Hanschen E.R."/>
            <person name="Marriage T.N."/>
            <person name="Ferris P.J."/>
            <person name="Hamaji T."/>
            <person name="Toyoda A."/>
            <person name="Fujiyama A."/>
            <person name="Neme R."/>
            <person name="Noguchi H."/>
            <person name="Minakuchi Y."/>
            <person name="Suzuki M."/>
            <person name="Kawai-Toyooka H."/>
            <person name="Smith D.R."/>
            <person name="Sparks H."/>
            <person name="Anderson J."/>
            <person name="Bakaric R."/>
            <person name="Luria V."/>
            <person name="Karger A."/>
            <person name="Kirschner M.W."/>
            <person name="Durand P.M."/>
            <person name="Michod R.E."/>
            <person name="Nozaki H."/>
            <person name="Olson B.J."/>
        </authorList>
    </citation>
    <scope>NUCLEOTIDE SEQUENCE [LARGE SCALE GENOMIC DNA]</scope>
    <source>
        <strain evidence="13">NIES-2863</strain>
    </source>
</reference>
<dbReference type="GO" id="GO:0046872">
    <property type="term" value="F:metal ion binding"/>
    <property type="evidence" value="ECO:0007669"/>
    <property type="project" value="UniProtKB-KW"/>
</dbReference>
<dbReference type="InterPro" id="IPR031968">
    <property type="entry name" value="VASt"/>
</dbReference>
<feature type="binding site" evidence="6">
    <location>
        <position position="2225"/>
    </location>
    <ligand>
        <name>AMP</name>
        <dbReference type="ChEBI" id="CHEBI:456215"/>
    </ligand>
</feature>
<comment type="caution">
    <text evidence="12">The sequence shown here is derived from an EMBL/GenBank/DDBJ whole genome shotgun (WGS) entry which is preliminary data.</text>
</comment>
<feature type="binding site" evidence="7">
    <location>
        <position position="2055"/>
    </location>
    <ligand>
        <name>Zn(2+)</name>
        <dbReference type="ChEBI" id="CHEBI:29105"/>
        <label>1</label>
    </ligand>
</feature>
<evidence type="ECO:0000313" key="13">
    <source>
        <dbReference type="Proteomes" id="UP000075714"/>
    </source>
</evidence>
<feature type="compositionally biased region" description="Basic residues" evidence="8">
    <location>
        <begin position="1701"/>
        <end position="1725"/>
    </location>
</feature>
<dbReference type="PROSITE" id="PS51845">
    <property type="entry name" value="PDEASE_I_2"/>
    <property type="match status" value="1"/>
</dbReference>
<feature type="region of interest" description="Disordered" evidence="8">
    <location>
        <begin position="627"/>
        <end position="659"/>
    </location>
</feature>
<evidence type="ECO:0000256" key="8">
    <source>
        <dbReference type="SAM" id="MobiDB-lite"/>
    </source>
</evidence>
<evidence type="ECO:0000259" key="9">
    <source>
        <dbReference type="PROSITE" id="PS50839"/>
    </source>
</evidence>
<feature type="domain" description="VASt" evidence="10">
    <location>
        <begin position="15"/>
        <end position="210"/>
    </location>
</feature>
<sequence>MGRSAQLDSVWPASSDPKTLVCARAQCTVAELFNTLFVAPELQEQLHKQRGDMDMVEHPWVASKEELPQELYSWEPSGTPNEPTDVLRYRKVRFKSPPAALASKPFSNEETQVLTHMVPGQLYVLEAMSSTSAPYGDKFNVFFRYTLRADDASPTGAPASSTLHLVFHVEFLPSMSRMMKPVVSPAVDAGVRGTFRIFRSVLGSLRSVADIKEAELPSGPLPTAVAAEEELVPAAPAAAEPPPAAAAVPGQYPPGPGQPLSGAMPGLLTVLTQQLVVKDQVVLLADLLGAGLRSVTHSDGGAQLLALLLTAWLISVAVAVLRGWQALCTPPAAGAGSRGGFFGLAALLRLLGCWPLRLVDVPDSTMEVLTSLALVAGINIAVIRGSEAAVRYITRNHPGLMAPSQAPKAKPLRAAPAPKQFTPAQLKQLELGQVSTSAKSVTVPPTAAPPPAQLRRPSSVNTTLTVALAADGFAAELMPIVNHVHTDEAPAVAAAPHAPVVSSQPSPEPSAASTANGRGSVSGLPVSTQARSPEGQAAGTAVLAPAPPSGSSFATMFTKEGMDSMAETLRSAFRWDLPKPSESPEVAGTAAAAAAPASVAMTAPDRQPASPTNAMAHKLKARSEAGFQGVGASDGNGGGGASASAASHTNPGGGGYGGGSPHPAHYAVLHSSSARSLGGAIGIAGGPHLAAASGHSLFSARSDSPLLGGGVGGGGSDGSYGDDEDAGWVVEEVFENERFQPFRGWGHMWPGHFLPSDRVGHWSDRQGKPGGSASMVFDQVVPLLPHGWRWVEDEWQIDVEGIEQEAVDADGWTYALDFYLLKYPPPPQGGKCSLKHFVRRRRYFRTRVRAERATLSSVGEEEVYKAWAAKEEEAAAEEAAAETSVAHEGSGHAPQAAADGSSSSSSGPVAKVMSLAEGLLPSASEAAAASSSAGVQPVEQRVPATGGGEEAGEEFELRPSSAPASAGPSRAKAGGAAGAAAGGIPRPHSEAEGLSQLRGAAAPLQGASSDGAVVAAGGGGSGAAAQGPVAATLRLLSGGSEPAPAPAGRGAEATAAVAAPTTAGGGGVREADDEPGRRSGEDFVLSPKTVVTAHDPLGALDEEQQQLSAGGAAAGGASAPEASTESLAGVAGSGSTARSEKVHAQSLALDAAAAYSQQLYTIFGLTQAPPGSLQALEVLPAGVLRLVYPLAGNEALVGFDIFGAHDAALALSVRRSVYNTGMSLSGPFPSLQGGGPVLVVQKSIHLPVAGDNETFGRPDAPNPMCGAPCRYNATTGTKLWGFAAALIQLDAISGRLEGTSSPLRLLEGHGYRYTLTAPSTDAAADGAASFLVAATARAPVTAVEALVELPSTQVGVWGVREVRVLAIRWVLAVGPSGSSWMPHWHGGVVAGVVLAAAAASCAFFSVLLSRSRHQFLLQALLPQEVLADPFLDVGDEGRASESTRQTKSESPADQLMEMLGNLLSGGPPDPRDIALLRTVLQHHMQYNLAHRQPVNIKGRIREANLDAEVARALMRQLGAGHDNGFYSPRRLSSTNGDTAAALHSLATLSCTSSHYSDGASYAASICGGGGGGGGGGGPQRAARNGPHGGGCHSLQGALAFILSSEPHDVLETPPGGQPLWPHATGLGGCHGPAAHSRVGHSRSQPLPLEVAAHHGRMYPGERRTSAEVDADELLAAPTAATVATAAVAAVAAGGGQLNHNHLNHHHHHQQLQHQPHVHQYLHHLPRTAPPPQILPGPPHHPAHQQQHKQGRSRFRSSLGMMLAPPPQAAAAAVPSPAPDGGGGAGHVHTDPGSVISSTGFPSPPVSRCAVHLPAAELATDASDGVESPLGFMGTGPGGGAGAVVGGGGAEEGSAAAACLTESLAAAGGSGAGPGGVRMRERASTGSSLSLRLSRSLISRLRRSGTGTGTQQRGEARGEPEPAACGEGPAGEAAVLLPPLRPMLEEVERLLCLADQWQFDTWALQAASGDHALSCLGFYLIQRAGLVARFRMDPVALARLLRALEAGYLANPYHNATHAADVLACMHALLHGARLTQHYTTPMGLLACYFAAIVHDYGHPGLTGDFLVATSHPLALRYNDRCPLENHHCAAAFILVAERPELDAFAGMTRAERADFRQQVIDLVIATDMKQYVAILNNFTATHRLKTYAAGQSTTSQKPAAGASAGAGAAAGEPSAAGGASKRELSGRPLGPPGGALPEDAPPADPVPLNEAERILSLQVALKCADIGHLGAELERHKRWLGLLEEEFFRQGDRERQLGLPISPLFDRAKQGVSKSQVGFFDFVALPLVHAMAAAFPGAKPLLRCFERNYNHWREVEAAAAAAAAATVPPPTLPTPRQQLLRQQPVEKSAEVAITVSEPLQRPGALAAISPPQLEAGAWLGFPPCLAGFPPRRSETNGAV</sequence>
<dbReference type="InterPro" id="IPR003607">
    <property type="entry name" value="HD/PDEase_dom"/>
</dbReference>
<evidence type="ECO:0008006" key="14">
    <source>
        <dbReference type="Google" id="ProtNLM"/>
    </source>
</evidence>
<feature type="domain" description="PDEase" evidence="11">
    <location>
        <begin position="1938"/>
        <end position="2319"/>
    </location>
</feature>
<dbReference type="Pfam" id="PF16016">
    <property type="entry name" value="VASt"/>
    <property type="match status" value="1"/>
</dbReference>
<keyword evidence="2 7" id="KW-0479">Metal-binding</keyword>
<keyword evidence="4" id="KW-0472">Membrane</keyword>
<dbReference type="Proteomes" id="UP000075714">
    <property type="component" value="Unassembled WGS sequence"/>
</dbReference>
<dbReference type="PANTHER" id="PTHR11347">
    <property type="entry name" value="CYCLIC NUCLEOTIDE PHOSPHODIESTERASE"/>
    <property type="match status" value="1"/>
</dbReference>